<dbReference type="InterPro" id="IPR001387">
    <property type="entry name" value="Cro/C1-type_HTH"/>
</dbReference>
<accession>F9DX74</accession>
<evidence type="ECO:0000313" key="3">
    <source>
        <dbReference type="Proteomes" id="UP000005316"/>
    </source>
</evidence>
<evidence type="ECO:0000259" key="1">
    <source>
        <dbReference type="PROSITE" id="PS50943"/>
    </source>
</evidence>
<dbReference type="Proteomes" id="UP000005316">
    <property type="component" value="Unassembled WGS sequence"/>
</dbReference>
<evidence type="ECO:0000313" key="2">
    <source>
        <dbReference type="EMBL" id="EGQ21122.1"/>
    </source>
</evidence>
<organism evidence="2 3">
    <name type="scientific">Sporosarcina newyorkensis 2681</name>
    <dbReference type="NCBI Taxonomy" id="1027292"/>
    <lineage>
        <taxon>Bacteria</taxon>
        <taxon>Bacillati</taxon>
        <taxon>Bacillota</taxon>
        <taxon>Bacilli</taxon>
        <taxon>Bacillales</taxon>
        <taxon>Caryophanaceae</taxon>
        <taxon>Sporosarcina</taxon>
    </lineage>
</organism>
<dbReference type="HOGENOM" id="CLU_2667641_0_0_9"/>
<dbReference type="EMBL" id="AFPZ01000105">
    <property type="protein sequence ID" value="EGQ21122.1"/>
    <property type="molecule type" value="Genomic_DNA"/>
</dbReference>
<dbReference type="InterPro" id="IPR010982">
    <property type="entry name" value="Lambda_DNA-bd_dom_sf"/>
</dbReference>
<dbReference type="GO" id="GO:0003677">
    <property type="term" value="F:DNA binding"/>
    <property type="evidence" value="ECO:0007669"/>
    <property type="project" value="InterPro"/>
</dbReference>
<dbReference type="Gene3D" id="1.10.260.40">
    <property type="entry name" value="lambda repressor-like DNA-binding domains"/>
    <property type="match status" value="1"/>
</dbReference>
<protein>
    <submittedName>
        <fullName evidence="2">XRE family transcriptional regulator</fullName>
    </submittedName>
</protein>
<dbReference type="AlphaFoldDB" id="F9DX74"/>
<gene>
    <name evidence="2" type="primary">ydcG</name>
    <name evidence="2" type="ORF">HMPREF9372_3405</name>
</gene>
<feature type="domain" description="HTH cro/C1-type" evidence="1">
    <location>
        <begin position="16"/>
        <end position="70"/>
    </location>
</feature>
<reference evidence="2 3" key="1">
    <citation type="submission" date="2011-04" db="EMBL/GenBank/DDBJ databases">
        <authorList>
            <person name="Muzny D."/>
            <person name="Qin X."/>
            <person name="Deng J."/>
            <person name="Jiang H."/>
            <person name="Liu Y."/>
            <person name="Qu J."/>
            <person name="Song X.-Z."/>
            <person name="Zhang L."/>
            <person name="Thornton R."/>
            <person name="Coyle M."/>
            <person name="Francisco L."/>
            <person name="Jackson L."/>
            <person name="Javaid M."/>
            <person name="Korchina V."/>
            <person name="Kovar C."/>
            <person name="Mata R."/>
            <person name="Mathew T."/>
            <person name="Ngo R."/>
            <person name="Nguyen L."/>
            <person name="Nguyen N."/>
            <person name="Okwuonu G."/>
            <person name="Ongeri F."/>
            <person name="Pham C."/>
            <person name="Simmons D."/>
            <person name="Wilczek-Boney K."/>
            <person name="Hale W."/>
            <person name="Jakkamsetti A."/>
            <person name="Pham P."/>
            <person name="Ruth R."/>
            <person name="San Lucas F."/>
            <person name="Warren J."/>
            <person name="Zhang J."/>
            <person name="Zhao Z."/>
            <person name="Zhou C."/>
            <person name="Zhu D."/>
            <person name="Lee S."/>
            <person name="Bess C."/>
            <person name="Blankenburg K."/>
            <person name="Forbes L."/>
            <person name="Fu Q."/>
            <person name="Gubbala S."/>
            <person name="Hirani K."/>
            <person name="Jayaseelan J.C."/>
            <person name="Lara F."/>
            <person name="Munidasa M."/>
            <person name="Palculict T."/>
            <person name="Patil S."/>
            <person name="Pu L.-L."/>
            <person name="Saada N."/>
            <person name="Tang L."/>
            <person name="Weissenberger G."/>
            <person name="Zhu Y."/>
            <person name="Hemphill L."/>
            <person name="Shang Y."/>
            <person name="Youmans B."/>
            <person name="Ayvaz T."/>
            <person name="Ross M."/>
            <person name="Santibanez J."/>
            <person name="Aqrawi P."/>
            <person name="Gross S."/>
            <person name="Joshi V."/>
            <person name="Fowler G."/>
            <person name="Nazareth L."/>
            <person name="Reid J."/>
            <person name="Worley K."/>
            <person name="Petrosino J."/>
            <person name="Highlander S."/>
            <person name="Gibbs R."/>
        </authorList>
    </citation>
    <scope>NUCLEOTIDE SEQUENCE [LARGE SCALE GENOMIC DNA]</scope>
    <source>
        <strain evidence="2 3">2681</strain>
    </source>
</reference>
<dbReference type="OrthoDB" id="9808239at2"/>
<dbReference type="eggNOG" id="ENOG502ZE7U">
    <property type="taxonomic scope" value="Bacteria"/>
</dbReference>
<proteinExistence type="predicted"/>
<dbReference type="Pfam" id="PF01381">
    <property type="entry name" value="HTH_3"/>
    <property type="match status" value="1"/>
</dbReference>
<dbReference type="CDD" id="cd00093">
    <property type="entry name" value="HTH_XRE"/>
    <property type="match status" value="1"/>
</dbReference>
<comment type="caution">
    <text evidence="2">The sequence shown here is derived from an EMBL/GenBank/DDBJ whole genome shotgun (WGS) entry which is preliminary data.</text>
</comment>
<dbReference type="PROSITE" id="PS50943">
    <property type="entry name" value="HTH_CROC1"/>
    <property type="match status" value="1"/>
</dbReference>
<name>F9DX74_9BACL</name>
<sequence>MCYIICKEVLYMSNKLRQFRKEVGMSLSELAKRAKTSRQTLTNIELHGQEPGVYLALSIAEALKTDPREIFFENVVIQGLQSKEEEVG</sequence>
<dbReference type="SMART" id="SM00530">
    <property type="entry name" value="HTH_XRE"/>
    <property type="match status" value="1"/>
</dbReference>
<dbReference type="SUPFAM" id="SSF47413">
    <property type="entry name" value="lambda repressor-like DNA-binding domains"/>
    <property type="match status" value="1"/>
</dbReference>